<keyword evidence="1" id="KW-0812">Transmembrane</keyword>
<evidence type="ECO:0000256" key="1">
    <source>
        <dbReference type="SAM" id="Phobius"/>
    </source>
</evidence>
<evidence type="ECO:0000313" key="2">
    <source>
        <dbReference type="EMBL" id="QJA54825.1"/>
    </source>
</evidence>
<protein>
    <submittedName>
        <fullName evidence="2">Uncharacterized protein</fullName>
    </submittedName>
</protein>
<feature type="transmembrane region" description="Helical" evidence="1">
    <location>
        <begin position="41"/>
        <end position="66"/>
    </location>
</feature>
<reference evidence="2" key="1">
    <citation type="submission" date="2020-03" db="EMBL/GenBank/DDBJ databases">
        <title>The deep terrestrial virosphere.</title>
        <authorList>
            <person name="Holmfeldt K."/>
            <person name="Nilsson E."/>
            <person name="Simone D."/>
            <person name="Lopez-Fernandez M."/>
            <person name="Wu X."/>
            <person name="de Brujin I."/>
            <person name="Lundin D."/>
            <person name="Andersson A."/>
            <person name="Bertilsson S."/>
            <person name="Dopson M."/>
        </authorList>
    </citation>
    <scope>NUCLEOTIDE SEQUENCE</scope>
    <source>
        <strain evidence="2">TM448A05900</strain>
    </source>
</reference>
<sequence length="67" mass="7901">MKKQSEAKPNNKIFTDSIFNAEGKDYNTPRRTDWNKVFEKFAIFIMIFAVLYFGLHLFAFVVYQLAS</sequence>
<dbReference type="AlphaFoldDB" id="A0A6H2A5L4"/>
<accession>A0A6H2A5L4</accession>
<keyword evidence="1" id="KW-1133">Transmembrane helix</keyword>
<organism evidence="2">
    <name type="scientific">viral metagenome</name>
    <dbReference type="NCBI Taxonomy" id="1070528"/>
    <lineage>
        <taxon>unclassified sequences</taxon>
        <taxon>metagenomes</taxon>
        <taxon>organismal metagenomes</taxon>
    </lineage>
</organism>
<proteinExistence type="predicted"/>
<gene>
    <name evidence="2" type="ORF">TM448A05900_0009</name>
</gene>
<name>A0A6H2A5L4_9ZZZZ</name>
<keyword evidence="1" id="KW-0472">Membrane</keyword>
<dbReference type="EMBL" id="MT144541">
    <property type="protein sequence ID" value="QJA54825.1"/>
    <property type="molecule type" value="Genomic_DNA"/>
</dbReference>